<organism evidence="1 2">
    <name type="scientific">Pseudomonas frederiksbergensis</name>
    <dbReference type="NCBI Taxonomy" id="104087"/>
    <lineage>
        <taxon>Bacteria</taxon>
        <taxon>Pseudomonadati</taxon>
        <taxon>Pseudomonadota</taxon>
        <taxon>Gammaproteobacteria</taxon>
        <taxon>Pseudomonadales</taxon>
        <taxon>Pseudomonadaceae</taxon>
        <taxon>Pseudomonas</taxon>
    </lineage>
</organism>
<dbReference type="EMBL" id="MOBM01000024">
    <property type="protein sequence ID" value="RON14431.1"/>
    <property type="molecule type" value="Genomic_DNA"/>
</dbReference>
<accession>A0A423HML1</accession>
<dbReference type="AlphaFoldDB" id="A0A423HML1"/>
<comment type="caution">
    <text evidence="1">The sequence shown here is derived from an EMBL/GenBank/DDBJ whole genome shotgun (WGS) entry which is preliminary data.</text>
</comment>
<reference evidence="1 2" key="1">
    <citation type="submission" date="2016-10" db="EMBL/GenBank/DDBJ databases">
        <title>Comparative genome analysis of multiple Pseudomonas spp. focuses on biocontrol and plant growth promoting traits.</title>
        <authorList>
            <person name="Tao X.-Y."/>
            <person name="Taylor C.G."/>
        </authorList>
    </citation>
    <scope>NUCLEOTIDE SEQUENCE [LARGE SCALE GENOMIC DNA]</scope>
    <source>
        <strain evidence="1 2">36C6</strain>
    </source>
</reference>
<gene>
    <name evidence="1" type="ORF">BK662_17785</name>
</gene>
<dbReference type="RefSeq" id="WP_123359284.1">
    <property type="nucleotide sequence ID" value="NZ_MOBM01000024.1"/>
</dbReference>
<protein>
    <recommendedName>
        <fullName evidence="3">Type III secretion system protein</fullName>
    </recommendedName>
</protein>
<evidence type="ECO:0008006" key="3">
    <source>
        <dbReference type="Google" id="ProtNLM"/>
    </source>
</evidence>
<name>A0A423HML1_9PSED</name>
<dbReference type="Proteomes" id="UP000284002">
    <property type="component" value="Unassembled WGS sequence"/>
</dbReference>
<proteinExistence type="predicted"/>
<evidence type="ECO:0000313" key="2">
    <source>
        <dbReference type="Proteomes" id="UP000284002"/>
    </source>
</evidence>
<evidence type="ECO:0000313" key="1">
    <source>
        <dbReference type="EMBL" id="RON14431.1"/>
    </source>
</evidence>
<sequence length="238" mass="25858">MKPLKLRQVSPSVATASRLLGRGRWLAFSSAGDNGQLTLSPMLPPQSAETMAFGSARGLLRLSNADALLSLFGAAPVVCAGPLQAWYWQYVNQQLSPVLAGVFAPLEPLEGVDEPLPDRLDCRLSVQLAGETVHGVLSCAADTLLRILDAAHWQAIEQPLPGDWSLRYPVVLGHLALTINQLGSLRVGDVLLPSETLFDSEGNGQLRLGHRHWSVETQASNEHLQLRLIREEDLHDGQ</sequence>